<comment type="subcellular location">
    <subcellularLocation>
        <location evidence="1">Cell membrane</location>
        <topology evidence="1">Multi-pass membrane protein</topology>
    </subcellularLocation>
</comment>
<organism evidence="10 11">
    <name type="scientific">Alkalimarinus alittae</name>
    <dbReference type="NCBI Taxonomy" id="2961619"/>
    <lineage>
        <taxon>Bacteria</taxon>
        <taxon>Pseudomonadati</taxon>
        <taxon>Pseudomonadota</taxon>
        <taxon>Gammaproteobacteria</taxon>
        <taxon>Alteromonadales</taxon>
        <taxon>Alteromonadaceae</taxon>
        <taxon>Alkalimarinus</taxon>
    </lineage>
</organism>
<sequence>MRSWMIAYVAGVVVFHVWGTLLPVAYSAILFVISIVVFTFQSRVRWLSFFLVSVAWSSTYSELNKNSTLDYQYESKNLITSGYVCSIPKLKDTVVSFELCDSTIRYTPNSPVLAEGLHLTLSWYVDRSTFANSKKTPSNAHAVKQRDTKHIIGKQTFVVRLKRPHGMVNPYGFVYEKWLFRKGVNAVGYVKQSISNTKIHAEQIPVEAINELSTCEGAGVACLVTGFRIRINERLSALSGTLPHIPLIKALSVGFRGDIAPDAWTLFKHTGTQHLIAISGLHIGLVFGIAMGIAALFWRMINRVFARTKVESFNTQKQFSSIFFALGCALTYSAMAGFLVSTQRALIMLAVYYVCGLARKHIKPNTRLLIAATVVLLLDPNAVLDYGFWLSFMAVWVLFFITASHVKDKSGRMAKWFKASTSMQWVIFIGLCPILLASGMGVSYTSLIANFVAIPLVGVVTVPLVLVGLVVMPFSSWVFDQIMIIANTSLEWLFRFLAVFREFEVVSINDETRVITAAISLLSLVIILLPGWRSVKLWLVITVGMLLWFKPNNDNSSKPELVIFDVGQGLAVAAVKGNQAFVYDTGPAYRVGSAAQRSLVPYLNAKGISHIEMLIVSHGDDDHSGGLADLEQAFSLGRLITGQPERLSTQHPVERCENGLTKTAHWYKAQFYYLPAISARPLSANNHSCVVKLTLGGRSVLLMGDIEKQAERLLVSQYGDDLKADVLVAGHHGSKNATSQYLIDHVMPDQVIFSAGYKSRFNHPHPDAVERAVSNGAKVFNTAESGAIILKQAENNDWVTVPYRERINAFWMF</sequence>
<dbReference type="InterPro" id="IPR001279">
    <property type="entry name" value="Metallo-B-lactamas"/>
</dbReference>
<feature type="transmembrane region" description="Helical" evidence="6">
    <location>
        <begin position="512"/>
        <end position="532"/>
    </location>
</feature>
<dbReference type="Proteomes" id="UP001163739">
    <property type="component" value="Chromosome"/>
</dbReference>
<dbReference type="Pfam" id="PF13567">
    <property type="entry name" value="DUF4131"/>
    <property type="match status" value="1"/>
</dbReference>
<evidence type="ECO:0000256" key="4">
    <source>
        <dbReference type="ARBA" id="ARBA00022989"/>
    </source>
</evidence>
<dbReference type="PANTHER" id="PTHR30619">
    <property type="entry name" value="DNA INTERNALIZATION/COMPETENCE PROTEIN COMEC/REC2"/>
    <property type="match status" value="1"/>
</dbReference>
<dbReference type="NCBIfam" id="TIGR00360">
    <property type="entry name" value="ComEC_N-term"/>
    <property type="match status" value="1"/>
</dbReference>
<dbReference type="InterPro" id="IPR025405">
    <property type="entry name" value="DUF4131"/>
</dbReference>
<feature type="domain" description="DUF4131" evidence="9">
    <location>
        <begin position="157"/>
        <end position="194"/>
    </location>
</feature>
<dbReference type="Pfam" id="PF00753">
    <property type="entry name" value="Lactamase_B"/>
    <property type="match status" value="1"/>
</dbReference>
<proteinExistence type="predicted"/>
<feature type="transmembrane region" description="Helical" evidence="6">
    <location>
        <begin position="386"/>
        <end position="404"/>
    </location>
</feature>
<dbReference type="Pfam" id="PF03772">
    <property type="entry name" value="Competence"/>
    <property type="match status" value="1"/>
</dbReference>
<feature type="transmembrane region" description="Helical" evidence="6">
    <location>
        <begin position="425"/>
        <end position="442"/>
    </location>
</feature>
<accession>A0ABY6N788</accession>
<keyword evidence="4 6" id="KW-1133">Transmembrane helix</keyword>
<gene>
    <name evidence="10" type="ORF">NKI27_09515</name>
</gene>
<keyword evidence="5 6" id="KW-0472">Membrane</keyword>
<evidence type="ECO:0000256" key="1">
    <source>
        <dbReference type="ARBA" id="ARBA00004651"/>
    </source>
</evidence>
<protein>
    <submittedName>
        <fullName evidence="10">DNA internalization-related competence protein ComEC/Rec2</fullName>
    </submittedName>
</protein>
<name>A0ABY6N788_9ALTE</name>
<evidence type="ECO:0000256" key="2">
    <source>
        <dbReference type="ARBA" id="ARBA00022475"/>
    </source>
</evidence>
<keyword evidence="2" id="KW-1003">Cell membrane</keyword>
<keyword evidence="3 6" id="KW-0812">Transmembrane</keyword>
<dbReference type="NCBIfam" id="TIGR00361">
    <property type="entry name" value="ComEC_Rec2"/>
    <property type="match status" value="1"/>
</dbReference>
<keyword evidence="11" id="KW-1185">Reference proteome</keyword>
<dbReference type="InterPro" id="IPR036866">
    <property type="entry name" value="RibonucZ/Hydroxyglut_hydro"/>
</dbReference>
<feature type="domain" description="ComEC/Rec2-related protein" evidence="8">
    <location>
        <begin position="251"/>
        <end position="529"/>
    </location>
</feature>
<dbReference type="EMBL" id="CP100390">
    <property type="protein sequence ID" value="UZE97949.1"/>
    <property type="molecule type" value="Genomic_DNA"/>
</dbReference>
<evidence type="ECO:0000259" key="7">
    <source>
        <dbReference type="Pfam" id="PF00753"/>
    </source>
</evidence>
<evidence type="ECO:0000256" key="5">
    <source>
        <dbReference type="ARBA" id="ARBA00023136"/>
    </source>
</evidence>
<evidence type="ECO:0000259" key="8">
    <source>
        <dbReference type="Pfam" id="PF03772"/>
    </source>
</evidence>
<reference evidence="10" key="1">
    <citation type="submission" date="2022-06" db="EMBL/GenBank/DDBJ databases">
        <title>Alkalimarinus sp. nov., isolated from gut of a Alitta virens.</title>
        <authorList>
            <person name="Yang A.I."/>
            <person name="Shin N.-R."/>
        </authorList>
    </citation>
    <scope>NUCLEOTIDE SEQUENCE</scope>
    <source>
        <strain evidence="10">A2M4</strain>
    </source>
</reference>
<dbReference type="RefSeq" id="WP_265049422.1">
    <property type="nucleotide sequence ID" value="NZ_CP100390.1"/>
</dbReference>
<feature type="transmembrane region" description="Helical" evidence="6">
    <location>
        <begin position="448"/>
        <end position="470"/>
    </location>
</feature>
<feature type="transmembrane region" description="Helical" evidence="6">
    <location>
        <begin position="275"/>
        <end position="298"/>
    </location>
</feature>
<dbReference type="InterPro" id="IPR004797">
    <property type="entry name" value="Competence_ComEC/Rec2"/>
</dbReference>
<evidence type="ECO:0000259" key="9">
    <source>
        <dbReference type="Pfam" id="PF13567"/>
    </source>
</evidence>
<evidence type="ECO:0000313" key="11">
    <source>
        <dbReference type="Proteomes" id="UP001163739"/>
    </source>
</evidence>
<dbReference type="PANTHER" id="PTHR30619:SF1">
    <property type="entry name" value="RECOMBINATION PROTEIN 2"/>
    <property type="match status" value="1"/>
</dbReference>
<evidence type="ECO:0000256" key="6">
    <source>
        <dbReference type="SAM" id="Phobius"/>
    </source>
</evidence>
<dbReference type="CDD" id="cd07731">
    <property type="entry name" value="ComA-like_MBL-fold"/>
    <property type="match status" value="1"/>
</dbReference>
<dbReference type="InterPro" id="IPR035681">
    <property type="entry name" value="ComA-like_MBL"/>
</dbReference>
<dbReference type="Gene3D" id="3.60.15.10">
    <property type="entry name" value="Ribonuclease Z/Hydroxyacylglutathione hydrolase-like"/>
    <property type="match status" value="1"/>
</dbReference>
<dbReference type="SUPFAM" id="SSF56281">
    <property type="entry name" value="Metallo-hydrolase/oxidoreductase"/>
    <property type="match status" value="1"/>
</dbReference>
<dbReference type="InterPro" id="IPR004477">
    <property type="entry name" value="ComEC_N"/>
</dbReference>
<evidence type="ECO:0000256" key="3">
    <source>
        <dbReference type="ARBA" id="ARBA00022692"/>
    </source>
</evidence>
<dbReference type="InterPro" id="IPR052159">
    <property type="entry name" value="Competence_DNA_uptake"/>
</dbReference>
<feature type="transmembrane region" description="Helical" evidence="6">
    <location>
        <begin position="7"/>
        <end position="40"/>
    </location>
</feature>
<feature type="domain" description="Metallo-beta-lactamase" evidence="7">
    <location>
        <begin position="566"/>
        <end position="636"/>
    </location>
</feature>
<feature type="transmembrane region" description="Helical" evidence="6">
    <location>
        <begin position="319"/>
        <end position="340"/>
    </location>
</feature>
<evidence type="ECO:0000313" key="10">
    <source>
        <dbReference type="EMBL" id="UZE97949.1"/>
    </source>
</evidence>